<evidence type="ECO:0000313" key="10">
    <source>
        <dbReference type="Proteomes" id="UP000538507"/>
    </source>
</evidence>
<evidence type="ECO:0000256" key="2">
    <source>
        <dbReference type="ARBA" id="ARBA00007400"/>
    </source>
</evidence>
<feature type="transmembrane region" description="Helical" evidence="7">
    <location>
        <begin position="122"/>
        <end position="140"/>
    </location>
</feature>
<dbReference type="PANTHER" id="PTHR40074:SF2">
    <property type="entry name" value="O-ACETYLTRANSFERASE WECH"/>
    <property type="match status" value="1"/>
</dbReference>
<accession>A0AAE2MRF6</accession>
<evidence type="ECO:0000256" key="4">
    <source>
        <dbReference type="ARBA" id="ARBA00022692"/>
    </source>
</evidence>
<feature type="transmembrane region" description="Helical" evidence="7">
    <location>
        <begin position="42"/>
        <end position="65"/>
    </location>
</feature>
<comment type="caution">
    <text evidence="9">The sequence shown here is derived from an EMBL/GenBank/DDBJ whole genome shotgun (WGS) entry which is preliminary data.</text>
</comment>
<dbReference type="GO" id="GO:0009246">
    <property type="term" value="P:enterobacterial common antigen biosynthetic process"/>
    <property type="evidence" value="ECO:0007669"/>
    <property type="project" value="TreeGrafter"/>
</dbReference>
<keyword evidence="3" id="KW-1003">Cell membrane</keyword>
<dbReference type="AlphaFoldDB" id="A0AAE2MRF6"/>
<evidence type="ECO:0000256" key="6">
    <source>
        <dbReference type="ARBA" id="ARBA00023136"/>
    </source>
</evidence>
<protein>
    <submittedName>
        <fullName evidence="9">Fucose 4-O-acetylase-like acetyltransferase</fullName>
    </submittedName>
</protein>
<feature type="domain" description="Acyltransferase 3" evidence="8">
    <location>
        <begin position="7"/>
        <end position="324"/>
    </location>
</feature>
<keyword evidence="6 7" id="KW-0472">Membrane</keyword>
<name>A0AAE2MRF6_RHILE</name>
<feature type="transmembrane region" description="Helical" evidence="7">
    <location>
        <begin position="211"/>
        <end position="233"/>
    </location>
</feature>
<keyword evidence="4 7" id="KW-0812">Transmembrane</keyword>
<gene>
    <name evidence="9" type="ORF">GGE16_006112</name>
</gene>
<proteinExistence type="inferred from homology"/>
<dbReference type="Proteomes" id="UP000538507">
    <property type="component" value="Unassembled WGS sequence"/>
</dbReference>
<reference evidence="9 10" key="1">
    <citation type="submission" date="2020-08" db="EMBL/GenBank/DDBJ databases">
        <title>Genomic Encyclopedia of Type Strains, Phase IV (KMG-V): Genome sequencing to study the core and pangenomes of soil and plant-associated prokaryotes.</title>
        <authorList>
            <person name="Whitman W."/>
        </authorList>
    </citation>
    <scope>NUCLEOTIDE SEQUENCE [LARGE SCALE GENOMIC DNA]</scope>
    <source>
        <strain evidence="9 10">SEMIA 415</strain>
    </source>
</reference>
<dbReference type="PANTHER" id="PTHR40074">
    <property type="entry name" value="O-ACETYLTRANSFERASE WECH"/>
    <property type="match status" value="1"/>
</dbReference>
<dbReference type="EMBL" id="JACIGO010000012">
    <property type="protein sequence ID" value="MBB4294015.1"/>
    <property type="molecule type" value="Genomic_DNA"/>
</dbReference>
<sequence>MTKGRDDYIDGIRGIAITAVVLIHVASVGLGERKLYDWNLQFTLLTQQLLLFAVPTFFFLAGLFAGRSQRFRTDPFGETIARLRRILVPYLIWSTLVFVFLGDHSQFVKFGVDLLFGRVVSPYYFIAALACLTLITPTLLRFSRRPWLVPAAVAIGLLHLLGAYLARWHNPSLNWWFVMAPPTGWLPFYCYGIARSAELNSSAPSDYGVRFAAFAICALALQIVEAETLTWSIGVNGGGLGPIKLSSYLYAWAVIELMMAYRGRAAFPSWLVMLGLYSFGIFLIHQPIRWGLMRLIPETSWVFDVQPLYQIALTVSTIAICVALISLSRYLLRDRSSRILGL</sequence>
<feature type="transmembrane region" description="Helical" evidence="7">
    <location>
        <begin position="270"/>
        <end position="288"/>
    </location>
</feature>
<evidence type="ECO:0000256" key="3">
    <source>
        <dbReference type="ARBA" id="ARBA00022475"/>
    </source>
</evidence>
<organism evidence="9 10">
    <name type="scientific">Rhizobium leguminosarum</name>
    <dbReference type="NCBI Taxonomy" id="384"/>
    <lineage>
        <taxon>Bacteria</taxon>
        <taxon>Pseudomonadati</taxon>
        <taxon>Pseudomonadota</taxon>
        <taxon>Alphaproteobacteria</taxon>
        <taxon>Hyphomicrobiales</taxon>
        <taxon>Rhizobiaceae</taxon>
        <taxon>Rhizobium/Agrobacterium group</taxon>
        <taxon>Rhizobium</taxon>
    </lineage>
</organism>
<evidence type="ECO:0000256" key="5">
    <source>
        <dbReference type="ARBA" id="ARBA00022989"/>
    </source>
</evidence>
<feature type="transmembrane region" description="Helical" evidence="7">
    <location>
        <begin position="86"/>
        <end position="102"/>
    </location>
</feature>
<feature type="transmembrane region" description="Helical" evidence="7">
    <location>
        <begin position="308"/>
        <end position="332"/>
    </location>
</feature>
<dbReference type="Pfam" id="PF01757">
    <property type="entry name" value="Acyl_transf_3"/>
    <property type="match status" value="1"/>
</dbReference>
<dbReference type="RefSeq" id="WP_183610374.1">
    <property type="nucleotide sequence ID" value="NZ_JACHAZ010000011.1"/>
</dbReference>
<feature type="transmembrane region" description="Helical" evidence="7">
    <location>
        <begin position="147"/>
        <end position="167"/>
    </location>
</feature>
<evidence type="ECO:0000256" key="1">
    <source>
        <dbReference type="ARBA" id="ARBA00004651"/>
    </source>
</evidence>
<dbReference type="GO" id="GO:0016413">
    <property type="term" value="F:O-acetyltransferase activity"/>
    <property type="evidence" value="ECO:0007669"/>
    <property type="project" value="TreeGrafter"/>
</dbReference>
<evidence type="ECO:0000313" key="9">
    <source>
        <dbReference type="EMBL" id="MBB4294015.1"/>
    </source>
</evidence>
<evidence type="ECO:0000259" key="8">
    <source>
        <dbReference type="Pfam" id="PF01757"/>
    </source>
</evidence>
<keyword evidence="5 7" id="KW-1133">Transmembrane helix</keyword>
<feature type="transmembrane region" description="Helical" evidence="7">
    <location>
        <begin position="173"/>
        <end position="191"/>
    </location>
</feature>
<evidence type="ECO:0000256" key="7">
    <source>
        <dbReference type="SAM" id="Phobius"/>
    </source>
</evidence>
<comment type="similarity">
    <text evidence="2">Belongs to the acyltransferase 3 family.</text>
</comment>
<comment type="subcellular location">
    <subcellularLocation>
        <location evidence="1">Cell membrane</location>
        <topology evidence="1">Multi-pass membrane protein</topology>
    </subcellularLocation>
</comment>
<dbReference type="InterPro" id="IPR002656">
    <property type="entry name" value="Acyl_transf_3_dom"/>
</dbReference>
<dbReference type="GO" id="GO:0005886">
    <property type="term" value="C:plasma membrane"/>
    <property type="evidence" value="ECO:0007669"/>
    <property type="project" value="UniProtKB-SubCell"/>
</dbReference>
<feature type="transmembrane region" description="Helical" evidence="7">
    <location>
        <begin position="12"/>
        <end position="30"/>
    </location>
</feature>